<gene>
    <name evidence="1" type="ORF">HPT30_05860</name>
</gene>
<dbReference type="EMBL" id="JABWCS010000194">
    <property type="protein sequence ID" value="NUU59879.1"/>
    <property type="molecule type" value="Genomic_DNA"/>
</dbReference>
<evidence type="ECO:0000313" key="1">
    <source>
        <dbReference type="EMBL" id="NUU59879.1"/>
    </source>
</evidence>
<protein>
    <recommendedName>
        <fullName evidence="3">Post-transcriptional regulator</fullName>
    </recommendedName>
</protein>
<evidence type="ECO:0008006" key="3">
    <source>
        <dbReference type="Google" id="ProtNLM"/>
    </source>
</evidence>
<sequence>MRIRATWRCQHVESGQWIYDELSEEIEAMCCSKAEEFRLLGYEYVTGKDIWECVSRNYAKEGQPPLYKLVNDIYSLKANSYMNYLTVAAYRGMV</sequence>
<accession>A0A850EJK4</accession>
<dbReference type="AlphaFoldDB" id="A0A850EJK4"/>
<name>A0A850EJK4_9BACL</name>
<organism evidence="1 2">
    <name type="scientific">Paenibacillus agri</name>
    <dbReference type="NCBI Taxonomy" id="2744309"/>
    <lineage>
        <taxon>Bacteria</taxon>
        <taxon>Bacillati</taxon>
        <taxon>Bacillota</taxon>
        <taxon>Bacilli</taxon>
        <taxon>Bacillales</taxon>
        <taxon>Paenibacillaceae</taxon>
        <taxon>Paenibacillus</taxon>
    </lineage>
</organism>
<reference evidence="1" key="1">
    <citation type="submission" date="2020-06" db="EMBL/GenBank/DDBJ databases">
        <title>Paenibacillus sp. nov., isolated from soil.</title>
        <authorList>
            <person name="Seo Y.L."/>
        </authorList>
    </citation>
    <scope>NUCLEOTIDE SEQUENCE [LARGE SCALE GENOMIC DNA]</scope>
    <source>
        <strain evidence="1">JW14</strain>
    </source>
</reference>
<evidence type="ECO:0000313" key="2">
    <source>
        <dbReference type="Proteomes" id="UP000564806"/>
    </source>
</evidence>
<dbReference type="Pfam" id="PF13797">
    <property type="entry name" value="Post_transc_reg"/>
    <property type="match status" value="1"/>
</dbReference>
<dbReference type="Proteomes" id="UP000564806">
    <property type="component" value="Unassembled WGS sequence"/>
</dbReference>
<proteinExistence type="predicted"/>
<comment type="caution">
    <text evidence="1">The sequence shown here is derived from an EMBL/GenBank/DDBJ whole genome shotgun (WGS) entry which is preliminary data.</text>
</comment>
<dbReference type="InterPro" id="IPR025716">
    <property type="entry name" value="Post-transcriptional_regulator"/>
</dbReference>
<keyword evidence="2" id="KW-1185">Reference proteome</keyword>